<dbReference type="AlphaFoldDB" id="A0AAN8ZZL7"/>
<feature type="non-terminal residue" evidence="1">
    <location>
        <position position="1"/>
    </location>
</feature>
<comment type="caution">
    <text evidence="1">The sequence shown here is derived from an EMBL/GenBank/DDBJ whole genome shotgun (WGS) entry which is preliminary data.</text>
</comment>
<proteinExistence type="predicted"/>
<evidence type="ECO:0000313" key="2">
    <source>
        <dbReference type="Proteomes" id="UP001381693"/>
    </source>
</evidence>
<evidence type="ECO:0000313" key="1">
    <source>
        <dbReference type="EMBL" id="KAK7056571.1"/>
    </source>
</evidence>
<gene>
    <name evidence="1" type="ORF">SK128_023380</name>
</gene>
<protein>
    <submittedName>
        <fullName evidence="1">Uncharacterized protein</fullName>
    </submittedName>
</protein>
<dbReference type="Proteomes" id="UP001381693">
    <property type="component" value="Unassembled WGS sequence"/>
</dbReference>
<name>A0AAN8ZZL7_HALRR</name>
<reference evidence="1 2" key="1">
    <citation type="submission" date="2023-11" db="EMBL/GenBank/DDBJ databases">
        <title>Halocaridina rubra genome assembly.</title>
        <authorList>
            <person name="Smith C."/>
        </authorList>
    </citation>
    <scope>NUCLEOTIDE SEQUENCE [LARGE SCALE GENOMIC DNA]</scope>
    <source>
        <strain evidence="1">EP-1</strain>
        <tissue evidence="1">Whole</tissue>
    </source>
</reference>
<keyword evidence="2" id="KW-1185">Reference proteome</keyword>
<accession>A0AAN8ZZL7</accession>
<sequence length="205" mass="23150">SSTVCHTQGSVNQFDYVVGTYNNELVITSEQPVPLSFRNGDITIRIDPHDTLDETDMIIVNRLAELTIRGISDTLIVCADTDPFVLIMRFHNRCTQECGGTTEGQFTGQCLMDTTVLAHNHRRITDYLPEACGLSNYDTTSKFYITGKAVAFKALSTVAKLWLEIKASQWEMLFSKFFHLYPCTMVESKIEECQKFVMLSGQQKP</sequence>
<dbReference type="EMBL" id="JAXCGZ010021211">
    <property type="protein sequence ID" value="KAK7056571.1"/>
    <property type="molecule type" value="Genomic_DNA"/>
</dbReference>
<organism evidence="1 2">
    <name type="scientific">Halocaridina rubra</name>
    <name type="common">Hawaiian red shrimp</name>
    <dbReference type="NCBI Taxonomy" id="373956"/>
    <lineage>
        <taxon>Eukaryota</taxon>
        <taxon>Metazoa</taxon>
        <taxon>Ecdysozoa</taxon>
        <taxon>Arthropoda</taxon>
        <taxon>Crustacea</taxon>
        <taxon>Multicrustacea</taxon>
        <taxon>Malacostraca</taxon>
        <taxon>Eumalacostraca</taxon>
        <taxon>Eucarida</taxon>
        <taxon>Decapoda</taxon>
        <taxon>Pleocyemata</taxon>
        <taxon>Caridea</taxon>
        <taxon>Atyoidea</taxon>
        <taxon>Atyidae</taxon>
        <taxon>Halocaridina</taxon>
    </lineage>
</organism>